<dbReference type="EMBL" id="CP040602">
    <property type="protein sequence ID" value="QCU90376.1"/>
    <property type="molecule type" value="Genomic_DNA"/>
</dbReference>
<protein>
    <submittedName>
        <fullName evidence="1">Uncharacterized protein</fullName>
    </submittedName>
</protein>
<dbReference type="KEGG" id="thig:FE785_06890"/>
<dbReference type="AlphaFoldDB" id="A0A4P9K7P9"/>
<name>A0A4P9K7P9_9GAMM</name>
<proteinExistence type="predicted"/>
<organism evidence="1 2">
    <name type="scientific">Thiomicrorhabdus sediminis</name>
    <dbReference type="NCBI Taxonomy" id="2580412"/>
    <lineage>
        <taxon>Bacteria</taxon>
        <taxon>Pseudomonadati</taxon>
        <taxon>Pseudomonadota</taxon>
        <taxon>Gammaproteobacteria</taxon>
        <taxon>Thiotrichales</taxon>
        <taxon>Piscirickettsiaceae</taxon>
        <taxon>Thiomicrorhabdus</taxon>
    </lineage>
</organism>
<accession>A0A4P9K7P9</accession>
<sequence>MKIVINELAGAGLSQGAGLSVVLKNAINERIAQYSDEFVQDMSHISTAATYAGNIAVDQVEYLKDNLYRCDYAYDWAIAWTCSGTQEAGRVKEKVRFTLSENGELEFKFLRFD</sequence>
<evidence type="ECO:0000313" key="2">
    <source>
        <dbReference type="Proteomes" id="UP000304864"/>
    </source>
</evidence>
<keyword evidence="2" id="KW-1185">Reference proteome</keyword>
<reference evidence="1 2" key="1">
    <citation type="submission" date="2019-05" db="EMBL/GenBank/DDBJ databases">
        <title>Thiomicrorhabdus sediminis sp. nov, a novel sulfur-oxidizing bacterium isolated from coastal sediment.</title>
        <authorList>
            <person name="Liu X."/>
        </authorList>
    </citation>
    <scope>NUCLEOTIDE SEQUENCE [LARGE SCALE GENOMIC DNA]</scope>
    <source>
        <strain evidence="1 2">G1</strain>
    </source>
</reference>
<dbReference type="OrthoDB" id="5889969at2"/>
<evidence type="ECO:0000313" key="1">
    <source>
        <dbReference type="EMBL" id="QCU90376.1"/>
    </source>
</evidence>
<dbReference type="Proteomes" id="UP000304864">
    <property type="component" value="Chromosome"/>
</dbReference>
<gene>
    <name evidence="1" type="ORF">FE785_06890</name>
</gene>
<dbReference type="RefSeq" id="WP_138565051.1">
    <property type="nucleotide sequence ID" value="NZ_CP040602.1"/>
</dbReference>